<evidence type="ECO:0000256" key="3">
    <source>
        <dbReference type="ARBA" id="ARBA00022741"/>
    </source>
</evidence>
<evidence type="ECO:0000256" key="7">
    <source>
        <dbReference type="ARBA" id="ARBA00023235"/>
    </source>
</evidence>
<comment type="subcellular location">
    <subcellularLocation>
        <location evidence="9">Cytoplasm</location>
    </subcellularLocation>
</comment>
<dbReference type="Gene3D" id="3.30.1360.40">
    <property type="match status" value="1"/>
</dbReference>
<dbReference type="InterPro" id="IPR002205">
    <property type="entry name" value="Topo_IIA_dom_A"/>
</dbReference>
<keyword evidence="15" id="KW-1185">Reference proteome</keyword>
<keyword evidence="7 9" id="KW-0413">Isomerase</keyword>
<dbReference type="FunFam" id="2.120.10.90:FF:000005">
    <property type="entry name" value="DNA topoisomerase 4 subunit A"/>
    <property type="match status" value="1"/>
</dbReference>
<dbReference type="PANTHER" id="PTHR43493">
    <property type="entry name" value="DNA GYRASE/TOPOISOMERASE SUBUNIT A"/>
    <property type="match status" value="1"/>
</dbReference>
<evidence type="ECO:0000256" key="1">
    <source>
        <dbReference type="ARBA" id="ARBA00000185"/>
    </source>
</evidence>
<proteinExistence type="inferred from homology"/>
<dbReference type="GO" id="GO:0009330">
    <property type="term" value="C:DNA topoisomerase type II (double strand cut, ATP-hydrolyzing) complex"/>
    <property type="evidence" value="ECO:0007669"/>
    <property type="project" value="TreeGrafter"/>
</dbReference>
<feature type="short sequence motif" description="GyrA-box" evidence="9">
    <location>
        <begin position="527"/>
        <end position="533"/>
    </location>
</feature>
<dbReference type="Gene3D" id="3.90.199.10">
    <property type="entry name" value="Topoisomerase II, domain 5"/>
    <property type="match status" value="1"/>
</dbReference>
<dbReference type="FunFam" id="3.90.199.10:FF:000001">
    <property type="entry name" value="DNA gyrase subunit A"/>
    <property type="match status" value="1"/>
</dbReference>
<dbReference type="Pfam" id="PF00521">
    <property type="entry name" value="DNA_topoisoIV"/>
    <property type="match status" value="1"/>
</dbReference>
<dbReference type="Gene3D" id="2.120.10.90">
    <property type="entry name" value="DNA gyrase/topoisomerase IV, subunit A, C-terminal"/>
    <property type="match status" value="1"/>
</dbReference>
<evidence type="ECO:0000256" key="4">
    <source>
        <dbReference type="ARBA" id="ARBA00022840"/>
    </source>
</evidence>
<dbReference type="Proteomes" id="UP000025229">
    <property type="component" value="Chromosome"/>
</dbReference>
<evidence type="ECO:0000256" key="10">
    <source>
        <dbReference type="PROSITE-ProRule" id="PRU01384"/>
    </source>
</evidence>
<dbReference type="GO" id="GO:0006265">
    <property type="term" value="P:DNA topological change"/>
    <property type="evidence" value="ECO:0007669"/>
    <property type="project" value="UniProtKB-UniRule"/>
</dbReference>
<keyword evidence="4 9" id="KW-0067">ATP-binding</keyword>
<dbReference type="NCBIfam" id="TIGR01063">
    <property type="entry name" value="gyrA"/>
    <property type="match status" value="1"/>
</dbReference>
<sequence length="869" mass="95833">MLDTFSGNIQPHPIEDEIKDSFLSYAMSVIVSRALPDVRDGLKPVHRRVLYAMNDLGLQPNRPYRKSATVVGEVIGKYHPHGDSAVYDTLVRLAQDFSMRYKLVDGQGNFGSVDGDPAAAMRYTEARLARMATEMLRDINADTVDFVPNFDESQTQPSVLPARFPNLLVNGSEGIAVGMATKIPPHNLGEVIDATVALIDDPELDDAGLARHIKGPDFPTAGIIVGLSGIKSAIETGRGSIRVQAKAHTEQMRGNRTQIVVTEIPYQVNKSYLLQKIAELVKDRKLDGISDLRDESDRNGMRIVIELKRDAVPKVVINNLYKHTQMQQTFGVNLVALVDGVPRQLSYKEALRHYIVHQFEVVTRRTRYELARAQARAHILEGLLKALDNLDEVVATIRRSRSVETARNNLIKAFKLSERQAQAILDLRLQRLTAMERRKVEQEYRDLMEKIEYLESLLADEAKIYGVIKDELAEIKAAYADERKTQITAEEGVDFDVEDLIAEEEMVISISKGGYLKSVPVNTFRKQGRGGVGVAGMDLKEGDYIDHLFITTTHHYMLFFTNKGKVYRLKVHQMPRMSRTAKGRHIANLLPLAQGERIAAVKATKNFDEADYLVFATKEGTVKKTRFQDYNTPLKNDGIIAINLAEGDELIDVRHASEGDEIILVTRDGKAMRFRQSDARAMGRATGGVKGVTLRGDDHVLSMEVISDEAADLFMITEKGFGKRTPLSQFPTKGRGGQGVIAMKTDRGERGRLAGVQVVKPGTHELMLVSNVGTTIRMDCASVSQQGRAAQGVRVMNLREGDTVSALAKVVASRGEDAQGTSDELSLDDITGEEVTGESSAGPREPGTDEPGLSVLVEESENGTDGTGG</sequence>
<evidence type="ECO:0000256" key="2">
    <source>
        <dbReference type="ARBA" id="ARBA00008263"/>
    </source>
</evidence>
<dbReference type="InterPro" id="IPR005743">
    <property type="entry name" value="GyrA"/>
</dbReference>
<evidence type="ECO:0000256" key="6">
    <source>
        <dbReference type="ARBA" id="ARBA00023125"/>
    </source>
</evidence>
<dbReference type="GO" id="GO:0006261">
    <property type="term" value="P:DNA-templated DNA replication"/>
    <property type="evidence" value="ECO:0007669"/>
    <property type="project" value="UniProtKB-UniRule"/>
</dbReference>
<dbReference type="EMBL" id="CP007514">
    <property type="protein sequence ID" value="AHY45289.1"/>
    <property type="molecule type" value="Genomic_DNA"/>
</dbReference>
<gene>
    <name evidence="9 14" type="primary">gyrA</name>
    <name evidence="13" type="ORF">RradSPS_0006</name>
    <name evidence="14" type="ORF">SIL72_01530</name>
</gene>
<dbReference type="EMBL" id="JAWXXX010000001">
    <property type="protein sequence ID" value="MDX5892701.1"/>
    <property type="molecule type" value="Genomic_DNA"/>
</dbReference>
<dbReference type="GO" id="GO:0005737">
    <property type="term" value="C:cytoplasm"/>
    <property type="evidence" value="ECO:0007669"/>
    <property type="project" value="UniProtKB-SubCell"/>
</dbReference>
<evidence type="ECO:0000256" key="5">
    <source>
        <dbReference type="ARBA" id="ARBA00023029"/>
    </source>
</evidence>
<evidence type="ECO:0000313" key="14">
    <source>
        <dbReference type="EMBL" id="MDX5892701.1"/>
    </source>
</evidence>
<dbReference type="Pfam" id="PF03989">
    <property type="entry name" value="DNA_gyraseA_C"/>
    <property type="match status" value="6"/>
</dbReference>
<dbReference type="InterPro" id="IPR013760">
    <property type="entry name" value="Topo_IIA-like_dom_sf"/>
</dbReference>
<comment type="catalytic activity">
    <reaction evidence="1 9 10">
        <text>ATP-dependent breakage, passage and rejoining of double-stranded DNA.</text>
        <dbReference type="EC" id="5.6.2.2"/>
    </reaction>
</comment>
<dbReference type="EC" id="5.6.2.2" evidence="9"/>
<feature type="domain" description="Topo IIA-type catalytic" evidence="12">
    <location>
        <begin position="35"/>
        <end position="500"/>
    </location>
</feature>
<dbReference type="NCBIfam" id="NF004044">
    <property type="entry name" value="PRK05561.1"/>
    <property type="match status" value="1"/>
</dbReference>
<reference evidence="13 15" key="1">
    <citation type="submission" date="2014-03" db="EMBL/GenBank/DDBJ databases">
        <title>Complete genome sequence of the Radio-Resistant Rubrobacter radiotolerans RSPS-4.</title>
        <authorList>
            <person name="Egas C.C."/>
            <person name="Barroso C.C."/>
            <person name="Froufe H.J.C."/>
            <person name="Pacheco J.J."/>
            <person name="Albuquerque L.L."/>
            <person name="da Costa M.M.S."/>
        </authorList>
    </citation>
    <scope>NUCLEOTIDE SEQUENCE [LARGE SCALE GENOMIC DNA]</scope>
    <source>
        <strain evidence="13 15">RSPS-4</strain>
    </source>
</reference>
<feature type="compositionally biased region" description="Acidic residues" evidence="11">
    <location>
        <begin position="825"/>
        <end position="836"/>
    </location>
</feature>
<evidence type="ECO:0000256" key="11">
    <source>
        <dbReference type="SAM" id="MobiDB-lite"/>
    </source>
</evidence>
<dbReference type="SUPFAM" id="SSF56719">
    <property type="entry name" value="Type II DNA topoisomerase"/>
    <property type="match status" value="1"/>
</dbReference>
<evidence type="ECO:0000256" key="9">
    <source>
        <dbReference type="HAMAP-Rule" id="MF_01897"/>
    </source>
</evidence>
<accession>A0A023WZQ3</accession>
<protein>
    <recommendedName>
        <fullName evidence="9">DNA gyrase subunit A</fullName>
        <ecNumber evidence="9">5.6.2.2</ecNumber>
    </recommendedName>
</protein>
<keyword evidence="9" id="KW-0963">Cytoplasm</keyword>
<dbReference type="InterPro" id="IPR006691">
    <property type="entry name" value="GyrA/parC_rep"/>
</dbReference>
<dbReference type="FunFam" id="3.30.1360.40:FF:000002">
    <property type="entry name" value="DNA gyrase subunit A"/>
    <property type="match status" value="1"/>
</dbReference>
<evidence type="ECO:0000313" key="13">
    <source>
        <dbReference type="EMBL" id="AHY45289.1"/>
    </source>
</evidence>
<dbReference type="HOGENOM" id="CLU_002977_6_1_11"/>
<dbReference type="STRING" id="42256.RradSPS_0006"/>
<evidence type="ECO:0000313" key="15">
    <source>
        <dbReference type="Proteomes" id="UP000025229"/>
    </source>
</evidence>
<dbReference type="GO" id="GO:0034335">
    <property type="term" value="F:DNA negative supercoiling activity"/>
    <property type="evidence" value="ECO:0007669"/>
    <property type="project" value="UniProtKB-ARBA"/>
</dbReference>
<dbReference type="InterPro" id="IPR050220">
    <property type="entry name" value="Type_II_DNA_Topoisomerases"/>
</dbReference>
<dbReference type="PROSITE" id="PS52040">
    <property type="entry name" value="TOPO_IIA"/>
    <property type="match status" value="1"/>
</dbReference>
<comment type="similarity">
    <text evidence="2 9">Belongs to the type II topoisomerase GyrA/ParC subunit family.</text>
</comment>
<dbReference type="InterPro" id="IPR013758">
    <property type="entry name" value="Topo_IIA_A/C_ab"/>
</dbReference>
<dbReference type="CDD" id="cd00187">
    <property type="entry name" value="TOP4c"/>
    <property type="match status" value="1"/>
</dbReference>
<dbReference type="GO" id="GO:0005694">
    <property type="term" value="C:chromosome"/>
    <property type="evidence" value="ECO:0007669"/>
    <property type="project" value="InterPro"/>
</dbReference>
<keyword evidence="3 9" id="KW-0547">Nucleotide-binding</keyword>
<dbReference type="OrthoDB" id="9806486at2"/>
<dbReference type="RefSeq" id="WP_084263559.1">
    <property type="nucleotide sequence ID" value="NZ_CP007514.1"/>
</dbReference>
<dbReference type="FunFam" id="1.10.268.10:FF:000001">
    <property type="entry name" value="DNA gyrase subunit A"/>
    <property type="match status" value="1"/>
</dbReference>
<evidence type="ECO:0000256" key="8">
    <source>
        <dbReference type="ARBA" id="ARBA00063644"/>
    </source>
</evidence>
<dbReference type="eggNOG" id="COG0188">
    <property type="taxonomic scope" value="Bacteria"/>
</dbReference>
<keyword evidence="5 9" id="KW-0799">Topoisomerase</keyword>
<dbReference type="InterPro" id="IPR013757">
    <property type="entry name" value="Topo_IIA_A_a_sf"/>
</dbReference>
<reference evidence="14" key="2">
    <citation type="submission" date="2023-11" db="EMBL/GenBank/DDBJ databases">
        <title>MicrobeMod: A computational toolkit for identifying prokaryotic methylation and restriction-modification with nanopore sequencing.</title>
        <authorList>
            <person name="Crits-Christoph A."/>
            <person name="Kang S.C."/>
            <person name="Lee H."/>
            <person name="Ostrov N."/>
        </authorList>
    </citation>
    <scope>NUCLEOTIDE SEQUENCE</scope>
    <source>
        <strain evidence="14">ATCC 51242</strain>
    </source>
</reference>
<dbReference type="NCBIfam" id="NF004043">
    <property type="entry name" value="PRK05560.1"/>
    <property type="match status" value="1"/>
</dbReference>
<organism evidence="13 15">
    <name type="scientific">Rubrobacter radiotolerans</name>
    <name type="common">Arthrobacter radiotolerans</name>
    <dbReference type="NCBI Taxonomy" id="42256"/>
    <lineage>
        <taxon>Bacteria</taxon>
        <taxon>Bacillati</taxon>
        <taxon>Actinomycetota</taxon>
        <taxon>Rubrobacteria</taxon>
        <taxon>Rubrobacterales</taxon>
        <taxon>Rubrobacteraceae</taxon>
        <taxon>Rubrobacter</taxon>
    </lineage>
</organism>
<dbReference type="SUPFAM" id="SSF101904">
    <property type="entry name" value="GyrA/ParC C-terminal domain-like"/>
    <property type="match status" value="1"/>
</dbReference>
<keyword evidence="6 9" id="KW-0238">DNA-binding</keyword>
<feature type="active site" description="O-(5'-phospho-DNA)-tyrosine intermediate" evidence="9 10">
    <location>
        <position position="123"/>
    </location>
</feature>
<dbReference type="GO" id="GO:0003677">
    <property type="term" value="F:DNA binding"/>
    <property type="evidence" value="ECO:0007669"/>
    <property type="project" value="UniProtKB-UniRule"/>
</dbReference>
<dbReference type="Gene3D" id="1.10.268.10">
    <property type="entry name" value="Topoisomerase, domain 3"/>
    <property type="match status" value="1"/>
</dbReference>
<feature type="region of interest" description="Disordered" evidence="11">
    <location>
        <begin position="813"/>
        <end position="869"/>
    </location>
</feature>
<dbReference type="HAMAP" id="MF_01897">
    <property type="entry name" value="GyrA"/>
    <property type="match status" value="1"/>
</dbReference>
<dbReference type="AlphaFoldDB" id="A0A023WZQ3"/>
<dbReference type="GO" id="GO:0005524">
    <property type="term" value="F:ATP binding"/>
    <property type="evidence" value="ECO:0007669"/>
    <property type="project" value="UniProtKB-UniRule"/>
</dbReference>
<comment type="function">
    <text evidence="9">A type II topoisomerase that negatively supercoils closed circular double-stranded (ds) DNA in an ATP-dependent manner to modulate DNA topology and maintain chromosomes in an underwound state. Negative supercoiling favors strand separation, and DNA replication, transcription, recombination and repair, all of which involve strand separation. Also able to catalyze the interconversion of other topological isomers of dsDNA rings, including catenanes and knotted rings. Type II topoisomerases break and join 2 DNA strands simultaneously in an ATP-dependent manner.</text>
</comment>
<comment type="miscellaneous">
    <text evidence="9">Few gyrases are as efficient as E.coli at forming negative supercoils. Not all organisms have 2 type II topoisomerases; in organisms with a single type II topoisomerase this enzyme also has to decatenate newly replicated chromosomes.</text>
</comment>
<dbReference type="PANTHER" id="PTHR43493:SF5">
    <property type="entry name" value="DNA GYRASE SUBUNIT A, CHLOROPLASTIC_MITOCHONDRIAL"/>
    <property type="match status" value="1"/>
</dbReference>
<dbReference type="PATRIC" id="fig|42256.3.peg.7"/>
<comment type="subunit">
    <text evidence="8">Heterotetramer composed of ParC and ParE.</text>
</comment>
<evidence type="ECO:0000259" key="12">
    <source>
        <dbReference type="PROSITE" id="PS52040"/>
    </source>
</evidence>
<comment type="subunit">
    <text evidence="9">Heterotetramer, composed of two GyrA and two GyrB chains. In the heterotetramer, GyrA contains the active site tyrosine that forms a transient covalent intermediate with DNA, while GyrB binds cofactors and catalyzes ATP hydrolysis.</text>
</comment>
<dbReference type="InterPro" id="IPR035516">
    <property type="entry name" value="Gyrase/topoIV_suA_C"/>
</dbReference>
<dbReference type="KEGG" id="rrd:RradSPS_0006"/>
<name>A0A023WZQ3_RUBRA</name>
<dbReference type="Proteomes" id="UP001281130">
    <property type="component" value="Unassembled WGS sequence"/>
</dbReference>
<dbReference type="SMART" id="SM00434">
    <property type="entry name" value="TOP4c"/>
    <property type="match status" value="1"/>
</dbReference>